<dbReference type="InterPro" id="IPR050445">
    <property type="entry name" value="Bact_polysacc_biosynth/exp"/>
</dbReference>
<evidence type="ECO:0000256" key="2">
    <source>
        <dbReference type="SAM" id="Phobius"/>
    </source>
</evidence>
<dbReference type="RefSeq" id="WP_154725880.1">
    <property type="nucleotide sequence ID" value="NZ_CP048751.1"/>
</dbReference>
<feature type="transmembrane region" description="Helical" evidence="2">
    <location>
        <begin position="357"/>
        <end position="378"/>
    </location>
</feature>
<dbReference type="Proteomes" id="UP000501325">
    <property type="component" value="Chromosome"/>
</dbReference>
<evidence type="ECO:0000313" key="5">
    <source>
        <dbReference type="Proteomes" id="UP000289220"/>
    </source>
</evidence>
<keyword evidence="2" id="KW-1133">Transmembrane helix</keyword>
<dbReference type="KEGG" id="bmed:GYM46_08610"/>
<feature type="coiled-coil region" evidence="1">
    <location>
        <begin position="198"/>
        <end position="225"/>
    </location>
</feature>
<dbReference type="PANTHER" id="PTHR32309">
    <property type="entry name" value="TYROSINE-PROTEIN KINASE"/>
    <property type="match status" value="1"/>
</dbReference>
<proteinExistence type="predicted"/>
<dbReference type="PANTHER" id="PTHR32309:SF13">
    <property type="entry name" value="FERRIC ENTEROBACTIN TRANSPORT PROTEIN FEPE"/>
    <property type="match status" value="1"/>
</dbReference>
<keyword evidence="5" id="KW-1185">Reference proteome</keyword>
<evidence type="ECO:0000256" key="1">
    <source>
        <dbReference type="SAM" id="Coils"/>
    </source>
</evidence>
<gene>
    <name evidence="4" type="ORF">BREV_BREV_01285</name>
    <name evidence="3" type="ORF">GYM46_08610</name>
</gene>
<protein>
    <submittedName>
        <fullName evidence="3">Chain-length determining protein</fullName>
    </submittedName>
</protein>
<name>A0A6G7EI23_9CAUL</name>
<feature type="transmembrane region" description="Helical" evidence="2">
    <location>
        <begin position="32"/>
        <end position="52"/>
    </location>
</feature>
<accession>A0A6G7EI23</accession>
<evidence type="ECO:0000313" key="4">
    <source>
        <dbReference type="EMBL" id="VDC49501.1"/>
    </source>
</evidence>
<dbReference type="Proteomes" id="UP000289220">
    <property type="component" value="Unassembled WGS sequence"/>
</dbReference>
<dbReference type="AlphaFoldDB" id="A0A6G7EI23"/>
<keyword evidence="2" id="KW-0812">Transmembrane</keyword>
<reference evidence="4 5" key="1">
    <citation type="submission" date="2018-11" db="EMBL/GenBank/DDBJ databases">
        <authorList>
            <person name="Peiro R."/>
            <person name="Begona"/>
            <person name="Cbmso G."/>
            <person name="Lopez M."/>
            <person name="Gonzalez S."/>
            <person name="Sacristan E."/>
            <person name="Castillo E."/>
        </authorList>
    </citation>
    <scope>NUCLEOTIDE SEQUENCE [LARGE SCALE GENOMIC DNA]</scope>
    <source>
        <strain evidence="4">Brev_genome</strain>
    </source>
</reference>
<evidence type="ECO:0000313" key="6">
    <source>
        <dbReference type="Proteomes" id="UP000501325"/>
    </source>
</evidence>
<organism evidence="4 5">
    <name type="scientific">Brevundimonas mediterranea</name>
    <dbReference type="NCBI Taxonomy" id="74329"/>
    <lineage>
        <taxon>Bacteria</taxon>
        <taxon>Pseudomonadati</taxon>
        <taxon>Pseudomonadota</taxon>
        <taxon>Alphaproteobacteria</taxon>
        <taxon>Caulobacterales</taxon>
        <taxon>Caulobacteraceae</taxon>
        <taxon>Brevundimonas</taxon>
    </lineage>
</organism>
<sequence length="387" mass="42356">MSDSKLTYLGTHSASVVERKPLRDFAQKVPKAFLAIVVAPTLLATVYFAGMASPRYVSEAKFVVRSQSQQAPSSLGFALQGVGLSTSQTDAFSVHQYIESRQAIADLQKAMPLREMLAPRGADPFFRFPRFGEGRTNEDLHDAFTRFLTVGYDSTTGISTLRVEAFSPEDARHIATGLLEGGESLVNQLNERSSSQAVVDAQRRVSEAEQRLASVQTTLANFRNREGLIDPAQTATEGGELIGRLMSSLAELRAERAQLSSGAPQSPQLSALDTRILAYERQIAEERAKLVGNTTSLAPKIGAYERLSLDQELAGREVAAARSSLNDARTEARRQQLYLEQVVTPNLPDKATEPKRLLAILSVLFSTLLAYGVGWLIWAGVREHHQP</sequence>
<keyword evidence="1" id="KW-0175">Coiled coil</keyword>
<dbReference type="EMBL" id="UXHF01000019">
    <property type="protein sequence ID" value="VDC49501.1"/>
    <property type="molecule type" value="Genomic_DNA"/>
</dbReference>
<dbReference type="EMBL" id="CP048751">
    <property type="protein sequence ID" value="QIH73009.1"/>
    <property type="molecule type" value="Genomic_DNA"/>
</dbReference>
<dbReference type="GO" id="GO:0004713">
    <property type="term" value="F:protein tyrosine kinase activity"/>
    <property type="evidence" value="ECO:0007669"/>
    <property type="project" value="TreeGrafter"/>
</dbReference>
<reference evidence="3 6" key="2">
    <citation type="submission" date="2020-01" db="EMBL/GenBank/DDBJ databases">
        <authorList>
            <person name="Wang S."/>
        </authorList>
    </citation>
    <scope>NUCLEOTIDE SEQUENCE [LARGE SCALE GENOMIC DNA]</scope>
    <source>
        <strain evidence="3 6">D151-2-6</strain>
    </source>
</reference>
<dbReference type="GO" id="GO:0005886">
    <property type="term" value="C:plasma membrane"/>
    <property type="evidence" value="ECO:0007669"/>
    <property type="project" value="TreeGrafter"/>
</dbReference>
<evidence type="ECO:0000313" key="3">
    <source>
        <dbReference type="EMBL" id="QIH73009.1"/>
    </source>
</evidence>
<keyword evidence="2" id="KW-0472">Membrane</keyword>